<feature type="region of interest" description="Disordered" evidence="1">
    <location>
        <begin position="141"/>
        <end position="172"/>
    </location>
</feature>
<feature type="compositionally biased region" description="Basic residues" evidence="1">
    <location>
        <begin position="60"/>
        <end position="71"/>
    </location>
</feature>
<proteinExistence type="predicted"/>
<dbReference type="InterPro" id="IPR042779">
    <property type="entry name" value="MISP/MISP3-like"/>
</dbReference>
<feature type="compositionally biased region" description="Low complexity" evidence="1">
    <location>
        <begin position="153"/>
        <end position="165"/>
    </location>
</feature>
<dbReference type="Proteomes" id="UP000250572">
    <property type="component" value="Unassembled WGS sequence"/>
</dbReference>
<accession>A0A315V9T6</accession>
<evidence type="ECO:0000313" key="2">
    <source>
        <dbReference type="EMBL" id="PWA19970.1"/>
    </source>
</evidence>
<feature type="compositionally biased region" description="Basic and acidic residues" evidence="1">
    <location>
        <begin position="72"/>
        <end position="82"/>
    </location>
</feature>
<feature type="region of interest" description="Disordered" evidence="1">
    <location>
        <begin position="184"/>
        <end position="252"/>
    </location>
</feature>
<protein>
    <submittedName>
        <fullName evidence="2">Uncharacterized protein</fullName>
    </submittedName>
</protein>
<comment type="caution">
    <text evidence="2">The sequence shown here is derived from an EMBL/GenBank/DDBJ whole genome shotgun (WGS) entry which is preliminary data.</text>
</comment>
<organism evidence="2 3">
    <name type="scientific">Gambusia affinis</name>
    <name type="common">Western mosquitofish</name>
    <name type="synonym">Heterandria affinis</name>
    <dbReference type="NCBI Taxonomy" id="33528"/>
    <lineage>
        <taxon>Eukaryota</taxon>
        <taxon>Metazoa</taxon>
        <taxon>Chordata</taxon>
        <taxon>Craniata</taxon>
        <taxon>Vertebrata</taxon>
        <taxon>Euteleostomi</taxon>
        <taxon>Actinopterygii</taxon>
        <taxon>Neopterygii</taxon>
        <taxon>Teleostei</taxon>
        <taxon>Neoteleostei</taxon>
        <taxon>Acanthomorphata</taxon>
        <taxon>Ovalentaria</taxon>
        <taxon>Atherinomorphae</taxon>
        <taxon>Cyprinodontiformes</taxon>
        <taxon>Poeciliidae</taxon>
        <taxon>Poeciliinae</taxon>
        <taxon>Gambusia</taxon>
    </lineage>
</organism>
<evidence type="ECO:0000256" key="1">
    <source>
        <dbReference type="SAM" id="MobiDB-lite"/>
    </source>
</evidence>
<reference evidence="2 3" key="1">
    <citation type="journal article" date="2018" name="G3 (Bethesda)">
        <title>A High-Quality Reference Genome for the Invasive Mosquitofish Gambusia affinis Using a Chicago Library.</title>
        <authorList>
            <person name="Hoffberg S.L."/>
            <person name="Troendle N.J."/>
            <person name="Glenn T.C."/>
            <person name="Mahmud O."/>
            <person name="Louha S."/>
            <person name="Chalopin D."/>
            <person name="Bennetzen J.L."/>
            <person name="Mauricio R."/>
        </authorList>
    </citation>
    <scope>NUCLEOTIDE SEQUENCE [LARGE SCALE GENOMIC DNA]</scope>
    <source>
        <strain evidence="2">NE01/NJP1002.9</strain>
        <tissue evidence="2">Muscle</tissue>
    </source>
</reference>
<feature type="compositionally biased region" description="Basic and acidic residues" evidence="1">
    <location>
        <begin position="609"/>
        <end position="624"/>
    </location>
</feature>
<evidence type="ECO:0000313" key="3">
    <source>
        <dbReference type="Proteomes" id="UP000250572"/>
    </source>
</evidence>
<dbReference type="EMBL" id="NHOQ01002037">
    <property type="protein sequence ID" value="PWA19970.1"/>
    <property type="molecule type" value="Genomic_DNA"/>
</dbReference>
<feature type="compositionally biased region" description="Low complexity" evidence="1">
    <location>
        <begin position="230"/>
        <end position="250"/>
    </location>
</feature>
<name>A0A315V9T6_GAMAF</name>
<feature type="region of interest" description="Disordered" evidence="1">
    <location>
        <begin position="570"/>
        <end position="678"/>
    </location>
</feature>
<feature type="compositionally biased region" description="Polar residues" evidence="1">
    <location>
        <begin position="646"/>
        <end position="657"/>
    </location>
</feature>
<keyword evidence="3" id="KW-1185">Reference proteome</keyword>
<feature type="non-terminal residue" evidence="2">
    <location>
        <position position="888"/>
    </location>
</feature>
<feature type="region of interest" description="Disordered" evidence="1">
    <location>
        <begin position="48"/>
        <end position="82"/>
    </location>
</feature>
<gene>
    <name evidence="2" type="ORF">CCH79_00020281</name>
</gene>
<dbReference type="AlphaFoldDB" id="A0A315V9T6"/>
<dbReference type="PANTHER" id="PTHR18839">
    <property type="entry name" value="MITOTIC INTERACTOR AND SUBSTRATE OF PLK1 MISP FAMILY MEMBER"/>
    <property type="match status" value="1"/>
</dbReference>
<dbReference type="PANTHER" id="PTHR18839:SF0">
    <property type="entry name" value="MITOTIC INTERACTOR AND SUBSTRATE OF PLK1 ISOFORM X1-RELATED"/>
    <property type="match status" value="1"/>
</dbReference>
<sequence length="888" mass="98198">MGGRGPVSGRGLTTTFVPSGSCSSDLRLLLDADQGDLRPEADQIFGSVRGRGCGSARSRNNTHTHTGTHTHIHTEEYTQKHTDRNTYTGSDPAQRVVAYQPPAAGAASYQPLAGGAAALNVLNVLNVLVVRRLSTEVCLPAWSPQSSQRSRDGSPPCGSTTPPTGMDSSPRRWVLKPLSPILQPSDLRTIVGPAPGLADQDSGSQENDRTRNGLVKVQHVTVQDGDSSSDEWQPSSPGSSSSSQSGFYSFVEDPRSPEAEMNEAWMVSPQRQAQLAVLKKEKGFKLQTYSSNKKPESLFSESNGDYQYMVDPNNGMKIIDEDEEKQLRKMIIHSQAPRRSQPEPQNQAEVLDPILSTDRLIEGFSLSFSPALSRPEPPQTAVPGAVVKEQINFGAARQKFLQIEQDQLAQMLSPVRSPRILSDLTLELDSNAYVSRKVKVYGAMEAVDNTTPFRPAGGDEMDLQRSVTVLRSDGSLSRESSIFEDSGQEELSVEVAGGYASDDGLLDHCKKSKVFPETPIDREIRLTQEREAELRKSRGLKHSSGQAEMVRIETRRSLLSLTPDRTFEKNPLSFILHRKTQRENQREEGPQQPEIQEPDGRAPPPQLGYKREEADSHSGDKPESDSGADEVFLSPCCPHRHPNESWFFQTNPTTSLFSPRDSEGRKQMASSPPASLTPTTLHELELPQSWRKNLEATGLQSRGQGAPDFIEKEIEEALKREQELRELRESMKETSRPIFSPAPLAEQASRTAMRQFYPPLKTEKPARLSSSSSHLSVLLPSASLVTAKPWTSSASPASSSPLAVRTVLRGLTETLLQDFEEHRAKLKLEESAPERWDFLSEDVSVFQYAGIQPVDDINNEVVESTRVVRHKNQRALLWEAGQFTNQDN</sequence>